<reference evidence="6" key="1">
    <citation type="submission" date="2023-03" db="EMBL/GenBank/DDBJ databases">
        <authorList>
            <person name="Steffen K."/>
            <person name="Cardenas P."/>
        </authorList>
    </citation>
    <scope>NUCLEOTIDE SEQUENCE</scope>
</reference>
<dbReference type="GO" id="GO:0016020">
    <property type="term" value="C:membrane"/>
    <property type="evidence" value="ECO:0007669"/>
    <property type="project" value="InterPro"/>
</dbReference>
<comment type="caution">
    <text evidence="6">The sequence shown here is derived from an EMBL/GenBank/DDBJ whole genome shotgun (WGS) entry which is preliminary data.</text>
</comment>
<keyword evidence="2" id="KW-0677">Repeat</keyword>
<accession>A0AA35XEM8</accession>
<evidence type="ECO:0000313" key="6">
    <source>
        <dbReference type="EMBL" id="CAI8048177.1"/>
    </source>
</evidence>
<keyword evidence="1" id="KW-0732">Signal</keyword>
<keyword evidence="4" id="KW-0813">Transport</keyword>
<gene>
    <name evidence="6" type="ORF">GBAR_LOCUS26600</name>
</gene>
<feature type="domain" description="Calx-beta" evidence="5">
    <location>
        <begin position="1"/>
        <end position="80"/>
    </location>
</feature>
<keyword evidence="7" id="KW-1185">Reference proteome</keyword>
<dbReference type="InterPro" id="IPR003644">
    <property type="entry name" value="Calx_beta"/>
</dbReference>
<sequence>PVYEVLESSRFVEICVDLEGSLEDLVIVNLLTIPGSATATDFHPLRESLTFNQSGRQCVNVSIVTGDALENHEKFSVILSTRDDRIEVKSYFASVNVIEDGAGEDYSNILAQLVVLKLRFQRSIDLTDQGCVNVTILSDIFVENDEVFAVHLSTEDRSVILNPDRADVTITDNDNIEVDLVSAIITVGEAGEDYEPHINTPLVFTSGSTVGVQVCEDIVIDEDNKLEDDEQFTYSLTSNDPVVFLASSGTVTIEDNDNVTVAWDMGMYSVREDSGSLMACVVVTAGTLCRDIEVFVSTADSTTPPPATAGEDYSNILAQLVVLKLRFQRSIDLTDQGCVNVTILSDIFVENDEVFAVHLSTEDRSVILNPDRADVTITDNDNIEVDLVSAIITVGEAGEDYEPHINTPLVFTSGSTVGVQVCEDIVIDEDNKLEDDEQFTYSLTSNDPVVFLASSGTVTIEDNDNVTVAWDMGMYSVREDSGSLMACVVVTAGTLCRDIEVFVSTADSTTPPPATAGEDYSNILAQLCGVETEISTHREDYEPHINTQLVFTSGSAVGAQVCEDIVIDEDNKLEDDEQFTFSLTSNDPVVFLASGGTVTIEDNDTGEDYEPHINTQLVFTSGSAVGAQVCEDIVIDEDNKLEDDEQFTFSLTSNDPVVFLASSGTVTIEDNDNVTVAWDMGMYSVREDSGSLMACVVVTAGTLCRDIEVFVSTADSTTPPPATGDADYGVLSSQSLTLTAGTTSTCVTVDIVNDMEPEEALEFFSLELSSTDSDVIIPTPIARVAIQNDDIIVQMELAEYNVCEGVGSLMVCAAATGGSVISSFTLATNPGTATAPEDYEDVSVEVVGEQIPCLSITIEDDMERESCDETFTVVLSTSDPSVIIVSPNTSTVTIYDNEEPRIEFINNTPDSTGFNISSEFQIEGCINQTMCTVRQTGESIACENSASFTQERNGARTLIITASGVCGNSQTLSRILRSDVPVCDVHQINGGVEQATVDGNSATVLFEGTGPSVDNVVTDFGLSIRRASATEPGEFDNIVTGLRCSTAATQAPSPFTVTCSVDNGWAIAITTVLLVIY</sequence>
<evidence type="ECO:0000256" key="2">
    <source>
        <dbReference type="ARBA" id="ARBA00022737"/>
    </source>
</evidence>
<keyword evidence="4" id="KW-0406">Ion transport</keyword>
<dbReference type="PANTHER" id="PTHR11878:SF65">
    <property type="entry name" value="NA_CA-EXCHANGE PROTEIN, ISOFORM G"/>
    <property type="match status" value="1"/>
</dbReference>
<feature type="domain" description="Calx-beta" evidence="5">
    <location>
        <begin position="456"/>
        <end position="584"/>
    </location>
</feature>
<dbReference type="EMBL" id="CASHTH010003711">
    <property type="protein sequence ID" value="CAI8048177.1"/>
    <property type="molecule type" value="Genomic_DNA"/>
</dbReference>
<dbReference type="GO" id="GO:0007154">
    <property type="term" value="P:cell communication"/>
    <property type="evidence" value="ECO:0007669"/>
    <property type="project" value="InterPro"/>
</dbReference>
<dbReference type="PANTHER" id="PTHR11878">
    <property type="entry name" value="SODIUM/CALCIUM EXCHANGER"/>
    <property type="match status" value="1"/>
</dbReference>
<feature type="domain" description="Calx-beta" evidence="5">
    <location>
        <begin position="249"/>
        <end position="360"/>
    </location>
</feature>
<dbReference type="AlphaFoldDB" id="A0AA35XEM8"/>
<dbReference type="GO" id="GO:0030001">
    <property type="term" value="P:metal ion transport"/>
    <property type="evidence" value="ECO:0007669"/>
    <property type="project" value="TreeGrafter"/>
</dbReference>
<evidence type="ECO:0000256" key="3">
    <source>
        <dbReference type="ARBA" id="ARBA00022837"/>
    </source>
</evidence>
<dbReference type="InterPro" id="IPR038081">
    <property type="entry name" value="CalX-like_sf"/>
</dbReference>
<dbReference type="Gene3D" id="2.60.40.2030">
    <property type="match status" value="8"/>
</dbReference>
<feature type="domain" description="Calx-beta" evidence="5">
    <location>
        <begin position="664"/>
        <end position="769"/>
    </location>
</feature>
<evidence type="ECO:0000313" key="7">
    <source>
        <dbReference type="Proteomes" id="UP001174909"/>
    </source>
</evidence>
<name>A0AA35XEM8_GEOBA</name>
<dbReference type="SMART" id="SM00237">
    <property type="entry name" value="Calx_beta"/>
    <property type="match status" value="5"/>
</dbReference>
<evidence type="ECO:0000256" key="1">
    <source>
        <dbReference type="ARBA" id="ARBA00022729"/>
    </source>
</evidence>
<dbReference type="InterPro" id="IPR051171">
    <property type="entry name" value="CaCA"/>
</dbReference>
<keyword evidence="3" id="KW-0106">Calcium</keyword>
<protein>
    <recommendedName>
        <fullName evidence="5">Calx-beta domain-containing protein</fullName>
    </recommendedName>
</protein>
<evidence type="ECO:0000259" key="5">
    <source>
        <dbReference type="SMART" id="SM00237"/>
    </source>
</evidence>
<feature type="non-terminal residue" evidence="6">
    <location>
        <position position="1"/>
    </location>
</feature>
<feature type="domain" description="Calx-beta" evidence="5">
    <location>
        <begin position="782"/>
        <end position="876"/>
    </location>
</feature>
<dbReference type="Proteomes" id="UP001174909">
    <property type="component" value="Unassembled WGS sequence"/>
</dbReference>
<dbReference type="Pfam" id="PF03160">
    <property type="entry name" value="Calx-beta"/>
    <property type="match status" value="7"/>
</dbReference>
<dbReference type="SUPFAM" id="SSF141072">
    <property type="entry name" value="CalX-like"/>
    <property type="match status" value="9"/>
</dbReference>
<organism evidence="6 7">
    <name type="scientific">Geodia barretti</name>
    <name type="common">Barrett's horny sponge</name>
    <dbReference type="NCBI Taxonomy" id="519541"/>
    <lineage>
        <taxon>Eukaryota</taxon>
        <taxon>Metazoa</taxon>
        <taxon>Porifera</taxon>
        <taxon>Demospongiae</taxon>
        <taxon>Heteroscleromorpha</taxon>
        <taxon>Tetractinellida</taxon>
        <taxon>Astrophorina</taxon>
        <taxon>Geodiidae</taxon>
        <taxon>Geodia</taxon>
    </lineage>
</organism>
<proteinExistence type="predicted"/>
<evidence type="ECO:0000256" key="4">
    <source>
        <dbReference type="ARBA" id="ARBA00023065"/>
    </source>
</evidence>